<protein>
    <submittedName>
        <fullName evidence="6">Caspase family protein</fullName>
    </submittedName>
</protein>
<dbReference type="PROSITE" id="PS00678">
    <property type="entry name" value="WD_REPEATS_1"/>
    <property type="match status" value="1"/>
</dbReference>
<feature type="repeat" description="WD" evidence="3">
    <location>
        <begin position="961"/>
        <end position="993"/>
    </location>
</feature>
<feature type="domain" description="Peptidase C14 caspase" evidence="4">
    <location>
        <begin position="2"/>
        <end position="213"/>
    </location>
</feature>
<reference evidence="6 7" key="1">
    <citation type="journal article" date="2022" name="Front. Microbiol.">
        <title>High genomic differentiation and limited gene flow indicate recent cryptic speciation within the genus Laspinema (cyanobacteria).</title>
        <authorList>
            <person name="Stanojkovic A."/>
            <person name="Skoupy S."/>
            <person name="Skaloud P."/>
            <person name="Dvorak P."/>
        </authorList>
    </citation>
    <scope>NUCLEOTIDE SEQUENCE [LARGE SCALE GENOMIC DNA]</scope>
    <source>
        <strain evidence="6 7">D3b</strain>
    </source>
</reference>
<dbReference type="InterPro" id="IPR049052">
    <property type="entry name" value="nSTAND1"/>
</dbReference>
<dbReference type="Pfam" id="PF20703">
    <property type="entry name" value="nSTAND1"/>
    <property type="match status" value="1"/>
</dbReference>
<gene>
    <name evidence="6" type="ORF">NG792_12115</name>
</gene>
<dbReference type="Pfam" id="PF00400">
    <property type="entry name" value="WD40"/>
    <property type="match status" value="11"/>
</dbReference>
<feature type="repeat" description="WD" evidence="3">
    <location>
        <begin position="1207"/>
        <end position="1239"/>
    </location>
</feature>
<feature type="repeat" description="WD" evidence="3">
    <location>
        <begin position="838"/>
        <end position="870"/>
    </location>
</feature>
<organism evidence="6 7">
    <name type="scientific">Laspinema olomoucense D3b</name>
    <dbReference type="NCBI Taxonomy" id="2953688"/>
    <lineage>
        <taxon>Bacteria</taxon>
        <taxon>Bacillati</taxon>
        <taxon>Cyanobacteriota</taxon>
        <taxon>Cyanophyceae</taxon>
        <taxon>Oscillatoriophycideae</taxon>
        <taxon>Oscillatoriales</taxon>
        <taxon>Laspinemataceae</taxon>
        <taxon>Laspinema</taxon>
        <taxon>Laspinema olomoucense</taxon>
    </lineage>
</organism>
<dbReference type="Gene3D" id="3.40.50.300">
    <property type="entry name" value="P-loop containing nucleotide triphosphate hydrolases"/>
    <property type="match status" value="1"/>
</dbReference>
<evidence type="ECO:0000259" key="4">
    <source>
        <dbReference type="Pfam" id="PF00656"/>
    </source>
</evidence>
<keyword evidence="1 3" id="KW-0853">WD repeat</keyword>
<keyword evidence="7" id="KW-1185">Reference proteome</keyword>
<feature type="repeat" description="WD" evidence="3">
    <location>
        <begin position="1002"/>
        <end position="1034"/>
    </location>
</feature>
<dbReference type="Proteomes" id="UP001525961">
    <property type="component" value="Unassembled WGS sequence"/>
</dbReference>
<feature type="repeat" description="WD" evidence="3">
    <location>
        <begin position="920"/>
        <end position="952"/>
    </location>
</feature>
<dbReference type="PANTHER" id="PTHR19879:SF9">
    <property type="entry name" value="TRANSCRIPTION INITIATION FACTOR TFIID SUBUNIT 5"/>
    <property type="match status" value="1"/>
</dbReference>
<accession>A0ABT2N6X9</accession>
<dbReference type="InterPro" id="IPR011600">
    <property type="entry name" value="Pept_C14_caspase"/>
</dbReference>
<evidence type="ECO:0000259" key="5">
    <source>
        <dbReference type="Pfam" id="PF20703"/>
    </source>
</evidence>
<feature type="repeat" description="WD" evidence="3">
    <location>
        <begin position="879"/>
        <end position="911"/>
    </location>
</feature>
<evidence type="ECO:0000256" key="3">
    <source>
        <dbReference type="PROSITE-ProRule" id="PRU00221"/>
    </source>
</evidence>
<evidence type="ECO:0000256" key="2">
    <source>
        <dbReference type="ARBA" id="ARBA00022737"/>
    </source>
</evidence>
<dbReference type="Pfam" id="PF00656">
    <property type="entry name" value="Peptidase_C14"/>
    <property type="match status" value="1"/>
</dbReference>
<dbReference type="EMBL" id="JAMXFA010000014">
    <property type="protein sequence ID" value="MCT7978454.1"/>
    <property type="molecule type" value="Genomic_DNA"/>
</dbReference>
<dbReference type="SUPFAM" id="SSF50998">
    <property type="entry name" value="Quinoprotein alcohol dehydrogenase-like"/>
    <property type="match status" value="1"/>
</dbReference>
<dbReference type="InterPro" id="IPR011047">
    <property type="entry name" value="Quinoprotein_ADH-like_sf"/>
</dbReference>
<proteinExistence type="predicted"/>
<dbReference type="RefSeq" id="WP_261235604.1">
    <property type="nucleotide sequence ID" value="NZ_JAMXFA010000014.1"/>
</dbReference>
<dbReference type="PRINTS" id="PR00320">
    <property type="entry name" value="GPROTEINBRPT"/>
</dbReference>
<evidence type="ECO:0000256" key="1">
    <source>
        <dbReference type="ARBA" id="ARBA00022574"/>
    </source>
</evidence>
<evidence type="ECO:0000313" key="6">
    <source>
        <dbReference type="EMBL" id="MCT7978454.1"/>
    </source>
</evidence>
<dbReference type="PROSITE" id="PS50082">
    <property type="entry name" value="WD_REPEATS_2"/>
    <property type="match status" value="11"/>
</dbReference>
<dbReference type="CDD" id="cd00200">
    <property type="entry name" value="WD40"/>
    <property type="match status" value="2"/>
</dbReference>
<dbReference type="SUPFAM" id="SSF50978">
    <property type="entry name" value="WD40 repeat-like"/>
    <property type="match status" value="1"/>
</dbReference>
<feature type="repeat" description="WD" evidence="3">
    <location>
        <begin position="1084"/>
        <end position="1116"/>
    </location>
</feature>
<dbReference type="InterPro" id="IPR027417">
    <property type="entry name" value="P-loop_NTPase"/>
</dbReference>
<dbReference type="SUPFAM" id="SSF52540">
    <property type="entry name" value="P-loop containing nucleoside triphosphate hydrolases"/>
    <property type="match status" value="1"/>
</dbReference>
<dbReference type="Gene3D" id="3.40.50.1460">
    <property type="match status" value="1"/>
</dbReference>
<comment type="caution">
    <text evidence="6">The sequence shown here is derived from an EMBL/GenBank/DDBJ whole genome shotgun (WGS) entry which is preliminary data.</text>
</comment>
<dbReference type="PROSITE" id="PS50294">
    <property type="entry name" value="WD_REPEATS_REGION"/>
    <property type="match status" value="11"/>
</dbReference>
<dbReference type="PANTHER" id="PTHR19879">
    <property type="entry name" value="TRANSCRIPTION INITIATION FACTOR TFIID"/>
    <property type="match status" value="1"/>
</dbReference>
<feature type="repeat" description="WD" evidence="3">
    <location>
        <begin position="1043"/>
        <end position="1077"/>
    </location>
</feature>
<dbReference type="InterPro" id="IPR029030">
    <property type="entry name" value="Caspase-like_dom_sf"/>
</dbReference>
<feature type="repeat" description="WD" evidence="3">
    <location>
        <begin position="1248"/>
        <end position="1280"/>
    </location>
</feature>
<dbReference type="InterPro" id="IPR019775">
    <property type="entry name" value="WD40_repeat_CS"/>
</dbReference>
<keyword evidence="2" id="KW-0677">Repeat</keyword>
<feature type="repeat" description="WD" evidence="3">
    <location>
        <begin position="1125"/>
        <end position="1157"/>
    </location>
</feature>
<dbReference type="InterPro" id="IPR001680">
    <property type="entry name" value="WD40_rpt"/>
</dbReference>
<evidence type="ECO:0000313" key="7">
    <source>
        <dbReference type="Proteomes" id="UP001525961"/>
    </source>
</evidence>
<sequence length="1308" mass="143595">MKRALVVGINCYLNSNLGRLNTPANDANAVAQRLHEMGFDEIRGLPSPRGETGLWVDPGRDSKVSKDELENDIDWLFAIEDSSNIPEVALLFFAGHGLRYVKGRKSQGFLATSSANPKEFDSKKWGVSLVDFRQILELSPVTQQIVILDCCHAGEVFNYKEAQEIDPGKSEIVTRCLMSACAASQSAFEPIEGQGEHSYFTATLLEGLQQPGLINTVTLSAYVKANFKYKLQNLRRNNSNSQDFYQDPDCRNRDGEILLIDPEAEPLPYTDIIETGFNPYKGLEAFQEADAPYFFGRSELTRDLVNLIHDKTFLAVSGSSGSGKSSVVRAGLIPELKKGSTFSETATWKIYEPFKPGDDPLGSLAQVLVDEKLSLEQVNAELAQGAKGLQRLISQTKRPCVLVVDQFEELFTPQCPNEARKSFLDCLCGAIAANSSSPLTKGGWGGSPSLTKTDDEESSLRVVITIRDDFLGKCAEHPQLLKLINTNKTNKEIVGPMNEAELREAISKPIQEVGRWKIPSDLQIQMLKDVQASPGSLPLLQYVLQQMVDRLYKFGQRLTVESYKDMGGVQEALQRQAEKVYKSLSDDQKKIAKSIFLELTQLVESTTPTARQVRKSQLTDLPPSPKQVETVLDQLEAARLIVTRELQARGNKADKITVVDVAHESLMSNWEQLKQWVKDENPEVKRQRDDIKKKAQDWEDKGKRREGLLRGLDLVEVEVFVRRYGETFPLSAVAQEFVRKSIRHQRTTRILSISAVVAVLTLVTGLWLNAQRQATIASLGEKAARAKNLLTTNEPLDGLVLMIQATGESQGKLQQVLRPVQDSLLSGIQTVREQNYLQGYHEGPVTAVSFSPDGEYIVSGSVDNTLRLWNGKGEVIHELRGHHDAVTAVAISPDGQTIVSGSEDNTLRLWNRQGEQIGILRGHQDSVYAVAISPDGQTIVSGSADNTLRLWNRQGEQIGVMRGHQGSVYAVAISSDGQTIVSGSEDRSVSLWNRQGEQIQLLLGHGNMVSAVAISPDGQTIVSGSVDNTLRLWNRQGESIGVMRGHQGSVLAVAFSPDGQTIVSGSLDNTLRLWNLQGEQIGVLHGHQLGVDAVTISPDGQTIVSGSGDNTVRLWNRQGEQIGILRGHQLGVFAVAISDDGETIVSGSNDNTVRLWNRQGESIGELRGLQYGVLAVAFSPDGQTIVTGSNDNTVRLWNRQGEQIGELRGHQSSVRAVAFSPDGQTIVSGSSDDTLRLWNRQGEQIGVLRGYQGLVNVVAISPDGQTIVSGSADNIVRLWNHQGEVIRELRGHQNVVFALAISKDGKTI</sequence>
<dbReference type="SMART" id="SM00320">
    <property type="entry name" value="WD40"/>
    <property type="match status" value="11"/>
</dbReference>
<dbReference type="SUPFAM" id="SSF52129">
    <property type="entry name" value="Caspase-like"/>
    <property type="match status" value="1"/>
</dbReference>
<dbReference type="InterPro" id="IPR036322">
    <property type="entry name" value="WD40_repeat_dom_sf"/>
</dbReference>
<dbReference type="InterPro" id="IPR015943">
    <property type="entry name" value="WD40/YVTN_repeat-like_dom_sf"/>
</dbReference>
<feature type="repeat" description="WD" evidence="3">
    <location>
        <begin position="1166"/>
        <end position="1198"/>
    </location>
</feature>
<dbReference type="Gene3D" id="2.130.10.10">
    <property type="entry name" value="YVTN repeat-like/Quinoprotein amine dehydrogenase"/>
    <property type="match status" value="5"/>
</dbReference>
<dbReference type="InterPro" id="IPR020472">
    <property type="entry name" value="WD40_PAC1"/>
</dbReference>
<feature type="domain" description="Novel STAND NTPase 1" evidence="5">
    <location>
        <begin position="279"/>
        <end position="705"/>
    </location>
</feature>
<feature type="non-terminal residue" evidence="6">
    <location>
        <position position="1308"/>
    </location>
</feature>
<name>A0ABT2N6X9_9CYAN</name>